<dbReference type="EMBL" id="BMAW01036676">
    <property type="protein sequence ID" value="GFU45060.1"/>
    <property type="molecule type" value="Genomic_DNA"/>
</dbReference>
<keyword evidence="2" id="KW-1185">Reference proteome</keyword>
<accession>A0A8X6QU12</accession>
<organism evidence="1 2">
    <name type="scientific">Nephila pilipes</name>
    <name type="common">Giant wood spider</name>
    <name type="synonym">Nephila maculata</name>
    <dbReference type="NCBI Taxonomy" id="299642"/>
    <lineage>
        <taxon>Eukaryota</taxon>
        <taxon>Metazoa</taxon>
        <taxon>Ecdysozoa</taxon>
        <taxon>Arthropoda</taxon>
        <taxon>Chelicerata</taxon>
        <taxon>Arachnida</taxon>
        <taxon>Araneae</taxon>
        <taxon>Araneomorphae</taxon>
        <taxon>Entelegynae</taxon>
        <taxon>Araneoidea</taxon>
        <taxon>Nephilidae</taxon>
        <taxon>Nephila</taxon>
    </lineage>
</organism>
<dbReference type="Proteomes" id="UP000887013">
    <property type="component" value="Unassembled WGS sequence"/>
</dbReference>
<reference evidence="1" key="1">
    <citation type="submission" date="2020-08" db="EMBL/GenBank/DDBJ databases">
        <title>Multicomponent nature underlies the extraordinary mechanical properties of spider dragline silk.</title>
        <authorList>
            <person name="Kono N."/>
            <person name="Nakamura H."/>
            <person name="Mori M."/>
            <person name="Yoshida Y."/>
            <person name="Ohtoshi R."/>
            <person name="Malay A.D."/>
            <person name="Moran D.A.P."/>
            <person name="Tomita M."/>
            <person name="Numata K."/>
            <person name="Arakawa K."/>
        </authorList>
    </citation>
    <scope>NUCLEOTIDE SEQUENCE</scope>
</reference>
<comment type="caution">
    <text evidence="1">The sequence shown here is derived from an EMBL/GenBank/DDBJ whole genome shotgun (WGS) entry which is preliminary data.</text>
</comment>
<protein>
    <submittedName>
        <fullName evidence="1">Uncharacterized protein</fullName>
    </submittedName>
</protein>
<evidence type="ECO:0000313" key="2">
    <source>
        <dbReference type="Proteomes" id="UP000887013"/>
    </source>
</evidence>
<gene>
    <name evidence="1" type="ORF">NPIL_25311</name>
</gene>
<proteinExistence type="predicted"/>
<sequence length="98" mass="11497">MRDEILFSLLLEHYPVLDIEDFKTFLKQFRDHLNSLQPHQCNGGIVLDVAKRPEGPVQPASMGVRDYWTRIPCTAFTNPRPQKFPWWKCWPKEVTGTL</sequence>
<dbReference type="AlphaFoldDB" id="A0A8X6QU12"/>
<evidence type="ECO:0000313" key="1">
    <source>
        <dbReference type="EMBL" id="GFU45060.1"/>
    </source>
</evidence>
<name>A0A8X6QU12_NEPPI</name>